<reference evidence="9" key="2">
    <citation type="submission" date="2020-09" db="EMBL/GenBank/DDBJ databases">
        <authorList>
            <person name="Sun Q."/>
            <person name="Kim S."/>
        </authorList>
    </citation>
    <scope>NUCLEOTIDE SEQUENCE</scope>
    <source>
        <strain evidence="9">KCTC 32513</strain>
    </source>
</reference>
<comment type="cofactor">
    <cofactor evidence="1">
        <name>FAD</name>
        <dbReference type="ChEBI" id="CHEBI:57692"/>
    </cofactor>
</comment>
<accession>A0A8J3CPU9</accession>
<organism evidence="9 10">
    <name type="scientific">Algimonas arctica</name>
    <dbReference type="NCBI Taxonomy" id="1479486"/>
    <lineage>
        <taxon>Bacteria</taxon>
        <taxon>Pseudomonadati</taxon>
        <taxon>Pseudomonadota</taxon>
        <taxon>Alphaproteobacteria</taxon>
        <taxon>Maricaulales</taxon>
        <taxon>Robiginitomaculaceae</taxon>
        <taxon>Algimonas</taxon>
    </lineage>
</organism>
<dbReference type="Pfam" id="PF04273">
    <property type="entry name" value="BLH_phosphatase"/>
    <property type="match status" value="1"/>
</dbReference>
<dbReference type="CDD" id="cd14503">
    <property type="entry name" value="PTP-bact"/>
    <property type="match status" value="1"/>
</dbReference>
<evidence type="ECO:0000256" key="5">
    <source>
        <dbReference type="ARBA" id="ARBA00022946"/>
    </source>
</evidence>
<sequence length="566" mass="62341">MKTKQLTDSLSVAEQIKLSDLKALAQAGFKTVINNRPDGEVPRQPRSVTLEKRAAELGLSYRFIPVTPGAMSTDDIADFKAALTDAPAPAIAFCRTGTRSTTLWAHAVVDVLPVDAIISTAAKAGYDLSTSKTKLERMADEMASSHRETLKYTVLVVGGGSAGIATASSLLKRRPNLDVAVIEPNWVHYYQPGWTMVGGGIFDAKSTERRMRDLIPRQAKWIKGAVAKFHPDTNSVELEDGSLVQYDMLVAAPGLRLDFQKIEGCEETLGKNGVTSNYRYDLAPYTWELVQGLKSGTAIFSQPPMPIKCAGAPQKAMYLSADHWLRENVLNKINIEFCTAGVVIFGIKEYVPSLMEYVKKYGANLNFGENLVKIDGPNKTAWFEKSDANGHKSLVERKFDMLHISPPQSAPDFVKRSPLANEAGWIDVDPETLRHTRYSNIYALGDACSAPNAKTMAAARKQAPIVATNVLAKLDGINKRAVYDGYGSCPLTVERGKIVLAEFGYGGKLIPSFPKWIIDGTKPSRLSWLLKERILPPLYWKGMLKGKEWLVKPHPNDRDEITDVVK</sequence>
<dbReference type="RefSeq" id="WP_189496899.1">
    <property type="nucleotide sequence ID" value="NZ_BMZH01000005.1"/>
</dbReference>
<dbReference type="NCBIfam" id="TIGR01244">
    <property type="entry name" value="TIGR01244 family sulfur transferase"/>
    <property type="match status" value="1"/>
</dbReference>
<evidence type="ECO:0000256" key="4">
    <source>
        <dbReference type="ARBA" id="ARBA00022827"/>
    </source>
</evidence>
<dbReference type="PANTHER" id="PTHR10632:SF2">
    <property type="entry name" value="SULFIDE:QUINONE OXIDOREDUCTASE, MITOCHONDRIAL"/>
    <property type="match status" value="1"/>
</dbReference>
<name>A0A8J3CPU9_9PROT</name>
<dbReference type="GO" id="GO:0016787">
    <property type="term" value="F:hydrolase activity"/>
    <property type="evidence" value="ECO:0007669"/>
    <property type="project" value="InterPro"/>
</dbReference>
<dbReference type="InterPro" id="IPR029021">
    <property type="entry name" value="Prot-tyrosine_phosphatase-like"/>
</dbReference>
<dbReference type="SUPFAM" id="SSF51905">
    <property type="entry name" value="FAD/NAD(P)-binding domain"/>
    <property type="match status" value="1"/>
</dbReference>
<evidence type="ECO:0000313" key="9">
    <source>
        <dbReference type="EMBL" id="GHA92422.1"/>
    </source>
</evidence>
<keyword evidence="3" id="KW-0874">Quinone</keyword>
<keyword evidence="5" id="KW-0809">Transit peptide</keyword>
<dbReference type="Proteomes" id="UP000634004">
    <property type="component" value="Unassembled WGS sequence"/>
</dbReference>
<feature type="domain" description="FAD/NAD(P)-binding" evidence="8">
    <location>
        <begin position="152"/>
        <end position="272"/>
    </location>
</feature>
<dbReference type="Gene3D" id="3.90.190.10">
    <property type="entry name" value="Protein tyrosine phosphatase superfamily"/>
    <property type="match status" value="1"/>
</dbReference>
<evidence type="ECO:0000256" key="3">
    <source>
        <dbReference type="ARBA" id="ARBA00022719"/>
    </source>
</evidence>
<dbReference type="EMBL" id="BMZH01000005">
    <property type="protein sequence ID" value="GHA92422.1"/>
    <property type="molecule type" value="Genomic_DNA"/>
</dbReference>
<dbReference type="InterPro" id="IPR015904">
    <property type="entry name" value="Sulphide_quinone_reductase"/>
</dbReference>
<evidence type="ECO:0008006" key="11">
    <source>
        <dbReference type="Google" id="ProtNLM"/>
    </source>
</evidence>
<evidence type="ECO:0000256" key="1">
    <source>
        <dbReference type="ARBA" id="ARBA00001974"/>
    </source>
</evidence>
<dbReference type="GO" id="GO:0071949">
    <property type="term" value="F:FAD binding"/>
    <property type="evidence" value="ECO:0007669"/>
    <property type="project" value="TreeGrafter"/>
</dbReference>
<dbReference type="AlphaFoldDB" id="A0A8J3CPU9"/>
<dbReference type="InterPro" id="IPR036188">
    <property type="entry name" value="FAD/NAD-bd_sf"/>
</dbReference>
<dbReference type="PANTHER" id="PTHR10632">
    <property type="entry name" value="SULFIDE:QUINONE OXIDOREDUCTASE"/>
    <property type="match status" value="1"/>
</dbReference>
<dbReference type="GO" id="GO:0070224">
    <property type="term" value="F:sulfide:quinone oxidoreductase activity"/>
    <property type="evidence" value="ECO:0007669"/>
    <property type="project" value="TreeGrafter"/>
</dbReference>
<dbReference type="Gene3D" id="3.50.50.60">
    <property type="entry name" value="FAD/NAD(P)-binding domain"/>
    <property type="match status" value="2"/>
</dbReference>
<reference evidence="9" key="1">
    <citation type="journal article" date="2014" name="Int. J. Syst. Evol. Microbiol.">
        <title>Complete genome sequence of Corynebacterium casei LMG S-19264T (=DSM 44701T), isolated from a smear-ripened cheese.</title>
        <authorList>
            <consortium name="US DOE Joint Genome Institute (JGI-PGF)"/>
            <person name="Walter F."/>
            <person name="Albersmeier A."/>
            <person name="Kalinowski J."/>
            <person name="Ruckert C."/>
        </authorList>
    </citation>
    <scope>NUCLEOTIDE SEQUENCE</scope>
    <source>
        <strain evidence="9">KCTC 32513</strain>
    </source>
</reference>
<evidence type="ECO:0000259" key="8">
    <source>
        <dbReference type="Pfam" id="PF07992"/>
    </source>
</evidence>
<keyword evidence="4" id="KW-0274">FAD</keyword>
<dbReference type="GO" id="GO:0070221">
    <property type="term" value="P:sulfide oxidation, using sulfide:quinone oxidoreductase"/>
    <property type="evidence" value="ECO:0007669"/>
    <property type="project" value="TreeGrafter"/>
</dbReference>
<gene>
    <name evidence="9" type="ORF">GCM10009069_14300</name>
</gene>
<dbReference type="Pfam" id="PF07992">
    <property type="entry name" value="Pyr_redox_2"/>
    <property type="match status" value="1"/>
</dbReference>
<dbReference type="InterPro" id="IPR023753">
    <property type="entry name" value="FAD/NAD-binding_dom"/>
</dbReference>
<proteinExistence type="predicted"/>
<dbReference type="InterPro" id="IPR005939">
    <property type="entry name" value="BLH_phosphatase-like"/>
</dbReference>
<dbReference type="FunFam" id="3.50.50.60:FF:000034">
    <property type="entry name" value="sulfide:quinone oxidoreductase, mitochondrial"/>
    <property type="match status" value="1"/>
</dbReference>
<keyword evidence="10" id="KW-1185">Reference proteome</keyword>
<evidence type="ECO:0000313" key="10">
    <source>
        <dbReference type="Proteomes" id="UP000634004"/>
    </source>
</evidence>
<comment type="caution">
    <text evidence="9">The sequence shown here is derived from an EMBL/GenBank/DDBJ whole genome shotgun (WGS) entry which is preliminary data.</text>
</comment>
<feature type="domain" description="Beta-lactamase hydrolase-like protein phosphatase-like" evidence="7">
    <location>
        <begin position="4"/>
        <end position="106"/>
    </location>
</feature>
<dbReference type="GO" id="GO:0048038">
    <property type="term" value="F:quinone binding"/>
    <property type="evidence" value="ECO:0007669"/>
    <property type="project" value="UniProtKB-KW"/>
</dbReference>
<keyword evidence="6" id="KW-0560">Oxidoreductase</keyword>
<protein>
    <recommendedName>
        <fullName evidence="11">TIGR01244 family phosphatase</fullName>
    </recommendedName>
</protein>
<evidence type="ECO:0000259" key="7">
    <source>
        <dbReference type="Pfam" id="PF04273"/>
    </source>
</evidence>
<keyword evidence="2" id="KW-0285">Flavoprotein</keyword>
<evidence type="ECO:0000256" key="2">
    <source>
        <dbReference type="ARBA" id="ARBA00022630"/>
    </source>
</evidence>
<evidence type="ECO:0000256" key="6">
    <source>
        <dbReference type="ARBA" id="ARBA00023002"/>
    </source>
</evidence>